<dbReference type="EMBL" id="CASHTH010003326">
    <property type="protein sequence ID" value="CAI8043426.1"/>
    <property type="molecule type" value="Genomic_DNA"/>
</dbReference>
<keyword evidence="6" id="KW-1185">Reference proteome</keyword>
<reference evidence="5" key="1">
    <citation type="submission" date="2023-03" db="EMBL/GenBank/DDBJ databases">
        <authorList>
            <person name="Steffen K."/>
            <person name="Cardenas P."/>
        </authorList>
    </citation>
    <scope>NUCLEOTIDE SEQUENCE</scope>
</reference>
<evidence type="ECO:0000313" key="6">
    <source>
        <dbReference type="Proteomes" id="UP001174909"/>
    </source>
</evidence>
<dbReference type="GO" id="GO:0051059">
    <property type="term" value="F:NF-kappaB binding"/>
    <property type="evidence" value="ECO:0007669"/>
    <property type="project" value="TreeGrafter"/>
</dbReference>
<evidence type="ECO:0000259" key="4">
    <source>
        <dbReference type="PROSITE" id="PS51269"/>
    </source>
</evidence>
<evidence type="ECO:0000313" key="5">
    <source>
        <dbReference type="EMBL" id="CAI8043426.1"/>
    </source>
</evidence>
<dbReference type="InterPro" id="IPR017920">
    <property type="entry name" value="COMM"/>
</dbReference>
<name>A0AA35T9Q6_GEOBA</name>
<dbReference type="InterPro" id="IPR047155">
    <property type="entry name" value="COMMD4/6/7/8"/>
</dbReference>
<comment type="caution">
    <text evidence="5">The sequence shown here is derived from an EMBL/GenBank/DDBJ whole genome shotgun (WGS) entry which is preliminary data.</text>
</comment>
<dbReference type="AlphaFoldDB" id="A0AA35T9Q6"/>
<proteinExistence type="inferred from homology"/>
<accession>A0AA35T9Q6</accession>
<dbReference type="PANTHER" id="PTHR16231:SF5">
    <property type="entry name" value="COMM DOMAIN-CONTAINING PROTEIN 6"/>
    <property type="match status" value="1"/>
</dbReference>
<dbReference type="Pfam" id="PF07258">
    <property type="entry name" value="COMM_domain"/>
    <property type="match status" value="1"/>
</dbReference>
<dbReference type="PANTHER" id="PTHR16231">
    <property type="entry name" value="COMM DOMAIN-CONTAINING PROTEIN 4-8 FAMILY MEMBER"/>
    <property type="match status" value="1"/>
</dbReference>
<evidence type="ECO:0000256" key="2">
    <source>
        <dbReference type="ARBA" id="ARBA00093393"/>
    </source>
</evidence>
<dbReference type="Proteomes" id="UP001174909">
    <property type="component" value="Unassembled WGS sequence"/>
</dbReference>
<comment type="similarity">
    <text evidence="3">Belongs to the COMM domain-containing protein 6 family.</text>
</comment>
<sequence>MGVLTNAPLGFSSAVSTLNSLPQGILAEMCQDAMAFLQSDVAYLPSEHHQMALSGLDISPKPDAGNCLNALTFLFKSAASEGASVESLVSELKSSMMWSDSCVAVVRHIWKEEGPALCGKPKETLLVGQLLSMDWQLGMAMSSSSCRSLNSPYLTLQFNLADPSGALRKKTLQMTVAEFQNLAGQLKDMASALETAA</sequence>
<gene>
    <name evidence="5" type="ORF">GBAR_LOCUS24081</name>
</gene>
<comment type="function">
    <text evidence="2">Scaffold protein in the commander complex that is essential for endosomal recycling of transmembrane cargos; the commander complex is composed of the CCC subcomplex and the retriever subcomplex. May modulate activity of cullin-RING E3 ubiquitin ligase (CRL) complexes. Down-regulates activation of NF-kappa-B. Inhibits TNF-induced NFKB1 activation.</text>
</comment>
<evidence type="ECO:0000256" key="1">
    <source>
        <dbReference type="ARBA" id="ARBA00039908"/>
    </source>
</evidence>
<dbReference type="PROSITE" id="PS51269">
    <property type="entry name" value="COMM"/>
    <property type="match status" value="1"/>
</dbReference>
<feature type="domain" description="COMM" evidence="4">
    <location>
        <begin position="129"/>
        <end position="197"/>
    </location>
</feature>
<evidence type="ECO:0000256" key="3">
    <source>
        <dbReference type="ARBA" id="ARBA00093468"/>
    </source>
</evidence>
<organism evidence="5 6">
    <name type="scientific">Geodia barretti</name>
    <name type="common">Barrett's horny sponge</name>
    <dbReference type="NCBI Taxonomy" id="519541"/>
    <lineage>
        <taxon>Eukaryota</taxon>
        <taxon>Metazoa</taxon>
        <taxon>Porifera</taxon>
        <taxon>Demospongiae</taxon>
        <taxon>Heteroscleromorpha</taxon>
        <taxon>Tetractinellida</taxon>
        <taxon>Astrophorina</taxon>
        <taxon>Geodiidae</taxon>
        <taxon>Geodia</taxon>
    </lineage>
</organism>
<protein>
    <recommendedName>
        <fullName evidence="1">COMM domain-containing protein 6</fullName>
    </recommendedName>
</protein>